<sequence length="98" mass="11391">MFEKYDVIRRESAAYYAKTEDGAVKTMTDLLDEMTKQLDDEDYLNRKTRLLVEALPKSDLIELTGLIYYGRDAIVDSQSRQTLLEAYIKDSTARTRRS</sequence>
<organism evidence="1 2">
    <name type="scientific">Tunturiibacter gelidiferens</name>
    <dbReference type="NCBI Taxonomy" id="3069689"/>
    <lineage>
        <taxon>Bacteria</taxon>
        <taxon>Pseudomonadati</taxon>
        <taxon>Acidobacteriota</taxon>
        <taxon>Terriglobia</taxon>
        <taxon>Terriglobales</taxon>
        <taxon>Acidobacteriaceae</taxon>
        <taxon>Tunturiibacter</taxon>
    </lineage>
</organism>
<protein>
    <submittedName>
        <fullName evidence="1">Uncharacterized protein</fullName>
    </submittedName>
</protein>
<comment type="caution">
    <text evidence="1">The sequence shown here is derived from an EMBL/GenBank/DDBJ whole genome shotgun (WGS) entry which is preliminary data.</text>
</comment>
<evidence type="ECO:0000313" key="1">
    <source>
        <dbReference type="EMBL" id="MBB5341725.1"/>
    </source>
</evidence>
<gene>
    <name evidence="1" type="ORF">HDF13_004106</name>
</gene>
<dbReference type="EMBL" id="JACHEA010000002">
    <property type="protein sequence ID" value="MBB5341725.1"/>
    <property type="molecule type" value="Genomic_DNA"/>
</dbReference>
<name>A0ACC5P4I6_9BACT</name>
<proteinExistence type="predicted"/>
<reference evidence="1" key="1">
    <citation type="submission" date="2020-08" db="EMBL/GenBank/DDBJ databases">
        <title>Genomic Encyclopedia of Type Strains, Phase IV (KMG-V): Genome sequencing to study the core and pangenomes of soil and plant-associated prokaryotes.</title>
        <authorList>
            <person name="Whitman W."/>
        </authorList>
    </citation>
    <scope>NUCLEOTIDE SEQUENCE</scope>
    <source>
        <strain evidence="1">M8UP15</strain>
    </source>
</reference>
<evidence type="ECO:0000313" key="2">
    <source>
        <dbReference type="Proteomes" id="UP000569005"/>
    </source>
</evidence>
<dbReference type="Proteomes" id="UP000569005">
    <property type="component" value="Unassembled WGS sequence"/>
</dbReference>
<accession>A0ACC5P4I6</accession>
<keyword evidence="2" id="KW-1185">Reference proteome</keyword>